<evidence type="ECO:0000256" key="3">
    <source>
        <dbReference type="ARBA" id="ARBA00023163"/>
    </source>
</evidence>
<dbReference type="RefSeq" id="WP_344656236.1">
    <property type="nucleotide sequence ID" value="NZ_BAAAQM010000006.1"/>
</dbReference>
<dbReference type="CDD" id="cd07377">
    <property type="entry name" value="WHTH_GntR"/>
    <property type="match status" value="1"/>
</dbReference>
<evidence type="ECO:0000256" key="1">
    <source>
        <dbReference type="ARBA" id="ARBA00023015"/>
    </source>
</evidence>
<accession>A0ABN2QXP7</accession>
<sequence>MATAALYQTVAAKLRDAIADGSYPPGSRLPSEHAIAERYGASRNTVRRAFAALREDGLIASHQGARRTVIAEPRLQSFSELRSFSRWARLVGEEPSGRVIRLERRPATEEEAERLDLGPGEPVVHLVRVRLLSGRPVMIERTAYADRAGSLLGFVDLERESVSERLEEHGIFFAHAEHVIEAVNAGPEDAELLDLAQGAALLRERRRTTDPDGRPLEWSEDLYRGDAVAFTVRNSLAAAPLVRHHLTEERP</sequence>
<dbReference type="InterPro" id="IPR050679">
    <property type="entry name" value="Bact_HTH_transcr_reg"/>
</dbReference>
<dbReference type="PROSITE" id="PS50949">
    <property type="entry name" value="HTH_GNTR"/>
    <property type="match status" value="1"/>
</dbReference>
<evidence type="ECO:0000256" key="2">
    <source>
        <dbReference type="ARBA" id="ARBA00023125"/>
    </source>
</evidence>
<dbReference type="Gene3D" id="1.10.10.10">
    <property type="entry name" value="Winged helix-like DNA-binding domain superfamily/Winged helix DNA-binding domain"/>
    <property type="match status" value="1"/>
</dbReference>
<keyword evidence="2" id="KW-0238">DNA-binding</keyword>
<keyword evidence="6" id="KW-1185">Reference proteome</keyword>
<reference evidence="5 6" key="1">
    <citation type="journal article" date="2019" name="Int. J. Syst. Evol. Microbiol.">
        <title>The Global Catalogue of Microorganisms (GCM) 10K type strain sequencing project: providing services to taxonomists for standard genome sequencing and annotation.</title>
        <authorList>
            <consortium name="The Broad Institute Genomics Platform"/>
            <consortium name="The Broad Institute Genome Sequencing Center for Infectious Disease"/>
            <person name="Wu L."/>
            <person name="Ma J."/>
        </authorList>
    </citation>
    <scope>NUCLEOTIDE SEQUENCE [LARGE SCALE GENOMIC DNA]</scope>
    <source>
        <strain evidence="5 6">JCM 16013</strain>
    </source>
</reference>
<dbReference type="Proteomes" id="UP001499854">
    <property type="component" value="Unassembled WGS sequence"/>
</dbReference>
<dbReference type="Pfam" id="PF00392">
    <property type="entry name" value="GntR"/>
    <property type="match status" value="1"/>
</dbReference>
<keyword evidence="1" id="KW-0805">Transcription regulation</keyword>
<organism evidence="5 6">
    <name type="scientific">Catenulispora subtropica</name>
    <dbReference type="NCBI Taxonomy" id="450798"/>
    <lineage>
        <taxon>Bacteria</taxon>
        <taxon>Bacillati</taxon>
        <taxon>Actinomycetota</taxon>
        <taxon>Actinomycetes</taxon>
        <taxon>Catenulisporales</taxon>
        <taxon>Catenulisporaceae</taxon>
        <taxon>Catenulispora</taxon>
    </lineage>
</organism>
<dbReference type="Gene3D" id="3.40.1410.10">
    <property type="entry name" value="Chorismate lyase-like"/>
    <property type="match status" value="1"/>
</dbReference>
<proteinExistence type="predicted"/>
<keyword evidence="3" id="KW-0804">Transcription</keyword>
<dbReference type="EMBL" id="BAAAQM010000006">
    <property type="protein sequence ID" value="GAA1959967.1"/>
    <property type="molecule type" value="Genomic_DNA"/>
</dbReference>
<dbReference type="SMART" id="SM00345">
    <property type="entry name" value="HTH_GNTR"/>
    <property type="match status" value="1"/>
</dbReference>
<evidence type="ECO:0000313" key="6">
    <source>
        <dbReference type="Proteomes" id="UP001499854"/>
    </source>
</evidence>
<evidence type="ECO:0000313" key="5">
    <source>
        <dbReference type="EMBL" id="GAA1959967.1"/>
    </source>
</evidence>
<dbReference type="PANTHER" id="PTHR44846">
    <property type="entry name" value="MANNOSYL-D-GLYCERATE TRANSPORT/METABOLISM SYSTEM REPRESSOR MNGR-RELATED"/>
    <property type="match status" value="1"/>
</dbReference>
<name>A0ABN2QXP7_9ACTN</name>
<dbReference type="SMART" id="SM00866">
    <property type="entry name" value="UTRA"/>
    <property type="match status" value="1"/>
</dbReference>
<dbReference type="InterPro" id="IPR036388">
    <property type="entry name" value="WH-like_DNA-bd_sf"/>
</dbReference>
<protein>
    <submittedName>
        <fullName evidence="5">GntR family transcriptional regulator</fullName>
    </submittedName>
</protein>
<dbReference type="InterPro" id="IPR028978">
    <property type="entry name" value="Chorismate_lyase_/UTRA_dom_sf"/>
</dbReference>
<dbReference type="SUPFAM" id="SSF46785">
    <property type="entry name" value="Winged helix' DNA-binding domain"/>
    <property type="match status" value="1"/>
</dbReference>
<dbReference type="InterPro" id="IPR036390">
    <property type="entry name" value="WH_DNA-bd_sf"/>
</dbReference>
<feature type="domain" description="HTH gntR-type" evidence="4">
    <location>
        <begin position="4"/>
        <end position="73"/>
    </location>
</feature>
<comment type="caution">
    <text evidence="5">The sequence shown here is derived from an EMBL/GenBank/DDBJ whole genome shotgun (WGS) entry which is preliminary data.</text>
</comment>
<dbReference type="PANTHER" id="PTHR44846:SF1">
    <property type="entry name" value="MANNOSYL-D-GLYCERATE TRANSPORT_METABOLISM SYSTEM REPRESSOR MNGR-RELATED"/>
    <property type="match status" value="1"/>
</dbReference>
<dbReference type="Pfam" id="PF07702">
    <property type="entry name" value="UTRA"/>
    <property type="match status" value="1"/>
</dbReference>
<evidence type="ECO:0000259" key="4">
    <source>
        <dbReference type="PROSITE" id="PS50949"/>
    </source>
</evidence>
<dbReference type="PRINTS" id="PR00035">
    <property type="entry name" value="HTHGNTR"/>
</dbReference>
<dbReference type="InterPro" id="IPR000524">
    <property type="entry name" value="Tscrpt_reg_HTH_GntR"/>
</dbReference>
<dbReference type="InterPro" id="IPR011663">
    <property type="entry name" value="UTRA"/>
</dbReference>
<dbReference type="SUPFAM" id="SSF64288">
    <property type="entry name" value="Chorismate lyase-like"/>
    <property type="match status" value="1"/>
</dbReference>
<gene>
    <name evidence="5" type="ORF">GCM10009838_15430</name>
</gene>